<name>A0A8J3GV21_9RHOB</name>
<comment type="similarity">
    <text evidence="1">Belongs to the DadA oxidoreductase family.</text>
</comment>
<evidence type="ECO:0000313" key="5">
    <source>
        <dbReference type="Proteomes" id="UP000626220"/>
    </source>
</evidence>
<evidence type="ECO:0000259" key="3">
    <source>
        <dbReference type="Pfam" id="PF01266"/>
    </source>
</evidence>
<dbReference type="Gene3D" id="3.30.9.10">
    <property type="entry name" value="D-Amino Acid Oxidase, subunit A, domain 2"/>
    <property type="match status" value="1"/>
</dbReference>
<accession>A0A8J3GV21</accession>
<dbReference type="GO" id="GO:0005886">
    <property type="term" value="C:plasma membrane"/>
    <property type="evidence" value="ECO:0007669"/>
    <property type="project" value="TreeGrafter"/>
</dbReference>
<dbReference type="PANTHER" id="PTHR13847:SF280">
    <property type="entry name" value="D-AMINO ACID DEHYDROGENASE"/>
    <property type="match status" value="1"/>
</dbReference>
<evidence type="ECO:0000256" key="1">
    <source>
        <dbReference type="ARBA" id="ARBA00009410"/>
    </source>
</evidence>
<dbReference type="GO" id="GO:0055130">
    <property type="term" value="P:D-alanine catabolic process"/>
    <property type="evidence" value="ECO:0007669"/>
    <property type="project" value="TreeGrafter"/>
</dbReference>
<gene>
    <name evidence="4" type="ORF">GCM10017056_12160</name>
</gene>
<evidence type="ECO:0000256" key="2">
    <source>
        <dbReference type="ARBA" id="ARBA00023002"/>
    </source>
</evidence>
<dbReference type="EMBL" id="BNCJ01000002">
    <property type="protein sequence ID" value="GHF42025.1"/>
    <property type="molecule type" value="Genomic_DNA"/>
</dbReference>
<dbReference type="GO" id="GO:0005737">
    <property type="term" value="C:cytoplasm"/>
    <property type="evidence" value="ECO:0007669"/>
    <property type="project" value="TreeGrafter"/>
</dbReference>
<dbReference type="Gene3D" id="3.50.50.60">
    <property type="entry name" value="FAD/NAD(P)-binding domain"/>
    <property type="match status" value="2"/>
</dbReference>
<dbReference type="Proteomes" id="UP000626220">
    <property type="component" value="Unassembled WGS sequence"/>
</dbReference>
<comment type="caution">
    <text evidence="4">The sequence shown here is derived from an EMBL/GenBank/DDBJ whole genome shotgun (WGS) entry which is preliminary data.</text>
</comment>
<reference evidence="4" key="2">
    <citation type="submission" date="2020-09" db="EMBL/GenBank/DDBJ databases">
        <authorList>
            <person name="Sun Q."/>
            <person name="Kim S."/>
        </authorList>
    </citation>
    <scope>NUCLEOTIDE SEQUENCE</scope>
    <source>
        <strain evidence="4">KCTC 42650</strain>
    </source>
</reference>
<dbReference type="GO" id="GO:0008718">
    <property type="term" value="F:D-amino-acid dehydrogenase activity"/>
    <property type="evidence" value="ECO:0007669"/>
    <property type="project" value="TreeGrafter"/>
</dbReference>
<keyword evidence="5" id="KW-1185">Reference proteome</keyword>
<keyword evidence="2" id="KW-0560">Oxidoreductase</keyword>
<reference evidence="4" key="1">
    <citation type="journal article" date="2014" name="Int. J. Syst. Evol. Microbiol.">
        <title>Complete genome sequence of Corynebacterium casei LMG S-19264T (=DSM 44701T), isolated from a smear-ripened cheese.</title>
        <authorList>
            <consortium name="US DOE Joint Genome Institute (JGI-PGF)"/>
            <person name="Walter F."/>
            <person name="Albersmeier A."/>
            <person name="Kalinowski J."/>
            <person name="Ruckert C."/>
        </authorList>
    </citation>
    <scope>NUCLEOTIDE SEQUENCE</scope>
    <source>
        <strain evidence="4">KCTC 42650</strain>
    </source>
</reference>
<protein>
    <submittedName>
        <fullName evidence="4">D-amino-acid dehydrogenase</fullName>
    </submittedName>
</protein>
<dbReference type="RefSeq" id="WP_189679138.1">
    <property type="nucleotide sequence ID" value="NZ_BNCJ01000002.1"/>
</dbReference>
<organism evidence="4 5">
    <name type="scientific">Seohaeicola zhoushanensis</name>
    <dbReference type="NCBI Taxonomy" id="1569283"/>
    <lineage>
        <taxon>Bacteria</taxon>
        <taxon>Pseudomonadati</taxon>
        <taxon>Pseudomonadota</taxon>
        <taxon>Alphaproteobacteria</taxon>
        <taxon>Rhodobacterales</taxon>
        <taxon>Roseobacteraceae</taxon>
        <taxon>Seohaeicola</taxon>
    </lineage>
</organism>
<evidence type="ECO:0000313" key="4">
    <source>
        <dbReference type="EMBL" id="GHF42025.1"/>
    </source>
</evidence>
<feature type="domain" description="FAD dependent oxidoreductase" evidence="3">
    <location>
        <begin position="3"/>
        <end position="397"/>
    </location>
</feature>
<dbReference type="InterPro" id="IPR036188">
    <property type="entry name" value="FAD/NAD-bd_sf"/>
</dbReference>
<dbReference type="NCBIfam" id="NF001933">
    <property type="entry name" value="PRK00711.1"/>
    <property type="match status" value="1"/>
</dbReference>
<sequence length="414" mass="44986">MHIAILGGGVVGVTAAYELQKDGHQVTVIEKNEAVGTETSWGNAGMIAPGHSFTWSSPKAPMIMLKSLFLRDQSIRFKPQADLRQWLWCLQFLGQCTAAKSTANTARKYAIASYSQKILQETVRDVGIDYGKVDRGILYFYRTQERFEAGAAHMQIMARLGHTIEVLDRAQVLALEPALQSVGDRIAGGIYCPTDESGSCHLFTTALAAHVARNGGEIRTGERVLSLQATGDRITSVTTDRGVVKADAFVMALGNESPKLSRTIGEPLPIWPVKGYSLTIPVGNNPAPPTIGSVDEENLVAITRFNDMVRVTATAEVAGYSTAHRPSDFAFMGSVVRELYPEGMDHDRAQMWAGLRPMTPTNLPFIGRRRHANLWYDTGHGHIGWTMSHGSARILADDVAGRTPALALAAVNDS</sequence>
<dbReference type="Pfam" id="PF01266">
    <property type="entry name" value="DAO"/>
    <property type="match status" value="1"/>
</dbReference>
<dbReference type="SUPFAM" id="SSF54373">
    <property type="entry name" value="FAD-linked reductases, C-terminal domain"/>
    <property type="match status" value="1"/>
</dbReference>
<dbReference type="SUPFAM" id="SSF51905">
    <property type="entry name" value="FAD/NAD(P)-binding domain"/>
    <property type="match status" value="1"/>
</dbReference>
<dbReference type="AlphaFoldDB" id="A0A8J3GV21"/>
<proteinExistence type="inferred from homology"/>
<dbReference type="PANTHER" id="PTHR13847">
    <property type="entry name" value="SARCOSINE DEHYDROGENASE-RELATED"/>
    <property type="match status" value="1"/>
</dbReference>
<dbReference type="InterPro" id="IPR006076">
    <property type="entry name" value="FAD-dep_OxRdtase"/>
</dbReference>